<feature type="domain" description="Calcineurin-like phosphoesterase" evidence="5">
    <location>
        <begin position="41"/>
        <end position="277"/>
    </location>
</feature>
<keyword evidence="3" id="KW-0408">Iron</keyword>
<dbReference type="RefSeq" id="WP_154538457.1">
    <property type="nucleotide sequence ID" value="NZ_VUNE01000004.1"/>
</dbReference>
<accession>A0A6N7XE67</accession>
<evidence type="ECO:0000259" key="5">
    <source>
        <dbReference type="Pfam" id="PF00149"/>
    </source>
</evidence>
<dbReference type="GO" id="GO:0046872">
    <property type="term" value="F:metal ion binding"/>
    <property type="evidence" value="ECO:0007669"/>
    <property type="project" value="UniProtKB-KW"/>
</dbReference>
<dbReference type="GO" id="GO:0016787">
    <property type="term" value="F:hydrolase activity"/>
    <property type="evidence" value="ECO:0007669"/>
    <property type="project" value="UniProtKB-KW"/>
</dbReference>
<evidence type="ECO:0000313" key="8">
    <source>
        <dbReference type="Proteomes" id="UP000440713"/>
    </source>
</evidence>
<evidence type="ECO:0000256" key="3">
    <source>
        <dbReference type="ARBA" id="ARBA00023004"/>
    </source>
</evidence>
<dbReference type="InterPro" id="IPR012365">
    <property type="entry name" value="Pesteras_lmo2642"/>
</dbReference>
<dbReference type="AlphaFoldDB" id="A0A6N7XE67"/>
<dbReference type="Pfam" id="PF17839">
    <property type="entry name" value="CNP_C_terminal"/>
    <property type="match status" value="1"/>
</dbReference>
<evidence type="ECO:0000256" key="1">
    <source>
        <dbReference type="ARBA" id="ARBA00022723"/>
    </source>
</evidence>
<dbReference type="PANTHER" id="PTHR42988:SF2">
    <property type="entry name" value="CYCLIC NUCLEOTIDE PHOSPHODIESTERASE CBUA0032-RELATED"/>
    <property type="match status" value="1"/>
</dbReference>
<evidence type="ECO:0000313" key="7">
    <source>
        <dbReference type="EMBL" id="MST62986.1"/>
    </source>
</evidence>
<evidence type="ECO:0000259" key="6">
    <source>
        <dbReference type="Pfam" id="PF17839"/>
    </source>
</evidence>
<organism evidence="7 8">
    <name type="scientific">Peptostreptococcus porci</name>
    <dbReference type="NCBI Taxonomy" id="2652282"/>
    <lineage>
        <taxon>Bacteria</taxon>
        <taxon>Bacillati</taxon>
        <taxon>Bacillota</taxon>
        <taxon>Clostridia</taxon>
        <taxon>Peptostreptococcales</taxon>
        <taxon>Peptostreptococcaceae</taxon>
        <taxon>Peptostreptococcus</taxon>
    </lineage>
</organism>
<evidence type="ECO:0000256" key="4">
    <source>
        <dbReference type="ARBA" id="ARBA00025742"/>
    </source>
</evidence>
<reference evidence="7 8" key="1">
    <citation type="submission" date="2019-08" db="EMBL/GenBank/DDBJ databases">
        <title>In-depth cultivation of the pig gut microbiome towards novel bacterial diversity and tailored functional studies.</title>
        <authorList>
            <person name="Wylensek D."/>
            <person name="Hitch T.C.A."/>
            <person name="Clavel T."/>
        </authorList>
    </citation>
    <scope>NUCLEOTIDE SEQUENCE [LARGE SCALE GENOMIC DNA]</scope>
    <source>
        <strain evidence="7 8">WCA-SAB-591-4A-A</strain>
    </source>
</reference>
<dbReference type="InterPro" id="IPR050884">
    <property type="entry name" value="CNP_phosphodiesterase-III"/>
</dbReference>
<dbReference type="PIRSF" id="PIRSF034890">
    <property type="entry name" value="Pesteras_lmo2642"/>
    <property type="match status" value="1"/>
</dbReference>
<name>A0A6N7XE67_9FIRM</name>
<keyword evidence="8" id="KW-1185">Reference proteome</keyword>
<dbReference type="Proteomes" id="UP000440713">
    <property type="component" value="Unassembled WGS sequence"/>
</dbReference>
<dbReference type="EMBL" id="VUNE01000004">
    <property type="protein sequence ID" value="MST62986.1"/>
    <property type="molecule type" value="Genomic_DNA"/>
</dbReference>
<keyword evidence="2" id="KW-0378">Hydrolase</keyword>
<dbReference type="PANTHER" id="PTHR42988">
    <property type="entry name" value="PHOSPHOHYDROLASE"/>
    <property type="match status" value="1"/>
</dbReference>
<comment type="similarity">
    <text evidence="4">Belongs to the cyclic nucleotide phosphodiesterase class-III family.</text>
</comment>
<sequence>MYIFIILLLIIVIGFFVLSRDNRVDREIKSVEISGLKKGGKIVQISDLHYLSSRLTDYGESYNEKIGVVDAKPVKNVDKILDSLILEVIEIKPDVLVISGDITFNGERVSHEEVSSKLNILKDKGIQVLVIPGNHDIDSQRSNSYFGDEIETVENIDSNDFSNIYSSFGMGENKRIVSRDNHSLSYLYKLSSNVNLLLLDTNSGKNINEVSNGTLKWIERILKYTSSRNEIVISVSHQNILIHNKMFASGYRIKNASSIVELYKKYNVRLNLSGHMHLQHISQYNGVYDISIGSIGLYPHIYAVVDIDDVNTIEYFTEKLSISKWMEKYGYKDDTLVNFDNFSREKFRENVLMQSSKVLSGEKTIGKFKKEDIEKMMEFMVDSSVSYFSGEIYKNPQLRKDNPTLKMWLEHFSDEFQVKYLESIYTDDVLRNHNEITIKQ</sequence>
<protein>
    <submittedName>
        <fullName evidence="7">Metallophosphoesterase</fullName>
    </submittedName>
</protein>
<comment type="caution">
    <text evidence="7">The sequence shown here is derived from an EMBL/GenBank/DDBJ whole genome shotgun (WGS) entry which is preliminary data.</text>
</comment>
<keyword evidence="1" id="KW-0479">Metal-binding</keyword>
<dbReference type="Gene3D" id="1.10.246.180">
    <property type="match status" value="1"/>
</dbReference>
<dbReference type="InterPro" id="IPR004843">
    <property type="entry name" value="Calcineurin-like_PHP"/>
</dbReference>
<dbReference type="Gene3D" id="3.60.21.10">
    <property type="match status" value="1"/>
</dbReference>
<proteinExistence type="inferred from homology"/>
<dbReference type="InterPro" id="IPR040869">
    <property type="entry name" value="CNP_C"/>
</dbReference>
<gene>
    <name evidence="7" type="ORF">FYJ71_08550</name>
</gene>
<dbReference type="InterPro" id="IPR029052">
    <property type="entry name" value="Metallo-depent_PP-like"/>
</dbReference>
<dbReference type="Pfam" id="PF00149">
    <property type="entry name" value="Metallophos"/>
    <property type="match status" value="1"/>
</dbReference>
<feature type="domain" description="Cyclic nucleotide phosphodiesterase C-terminal" evidence="6">
    <location>
        <begin position="322"/>
        <end position="428"/>
    </location>
</feature>
<dbReference type="SUPFAM" id="SSF56300">
    <property type="entry name" value="Metallo-dependent phosphatases"/>
    <property type="match status" value="1"/>
</dbReference>
<evidence type="ECO:0000256" key="2">
    <source>
        <dbReference type="ARBA" id="ARBA00022801"/>
    </source>
</evidence>